<dbReference type="InterPro" id="IPR005252">
    <property type="entry name" value="CoaBC"/>
</dbReference>
<comment type="similarity">
    <text evidence="3">In the C-terminal section; belongs to the PPC synthetase family.</text>
</comment>
<dbReference type="InterPro" id="IPR003382">
    <property type="entry name" value="Flavoprotein"/>
</dbReference>
<keyword evidence="3" id="KW-0288">FMN</keyword>
<dbReference type="InterPro" id="IPR007085">
    <property type="entry name" value="DNA/pantothenate-metab_flavo_C"/>
</dbReference>
<keyword evidence="2 3" id="KW-0456">Lyase</keyword>
<evidence type="ECO:0000313" key="7">
    <source>
        <dbReference type="Proteomes" id="UP000094378"/>
    </source>
</evidence>
<dbReference type="SUPFAM" id="SSF102645">
    <property type="entry name" value="CoaB-like"/>
    <property type="match status" value="1"/>
</dbReference>
<dbReference type="EMBL" id="CP017015">
    <property type="protein sequence ID" value="AOG60551.1"/>
    <property type="molecule type" value="Genomic_DNA"/>
</dbReference>
<comment type="cofactor">
    <cofactor evidence="3">
        <name>FMN</name>
        <dbReference type="ChEBI" id="CHEBI:58210"/>
    </cofactor>
</comment>
<keyword evidence="1 3" id="KW-0210">Decarboxylase</keyword>
<dbReference type="Pfam" id="PF04127">
    <property type="entry name" value="DFP"/>
    <property type="match status" value="1"/>
</dbReference>
<comment type="pathway">
    <text evidence="3">Cofactor biosynthesis; coenzyme A biosynthesis; CoA from (R)-pantothenate: step 2/5.</text>
</comment>
<dbReference type="Pfam" id="PF02441">
    <property type="entry name" value="Flavoprotein"/>
    <property type="match status" value="1"/>
</dbReference>
<keyword evidence="3" id="KW-0436">Ligase</keyword>
<reference evidence="6 7" key="1">
    <citation type="submission" date="2016-08" db="EMBL/GenBank/DDBJ databases">
        <title>Complete genome sequence of Spiroplasma helicoides TABS-2 (DSM 22551).</title>
        <authorList>
            <person name="Shen W.-Y."/>
            <person name="Lo W.-S."/>
            <person name="Lai Y.-C."/>
            <person name="Kuo C.-H."/>
        </authorList>
    </citation>
    <scope>NUCLEOTIDE SEQUENCE [LARGE SCALE GENOMIC DNA]</scope>
    <source>
        <strain evidence="6 7">TABS-2</strain>
    </source>
</reference>
<dbReference type="InterPro" id="IPR036551">
    <property type="entry name" value="Flavin_trans-like"/>
</dbReference>
<comment type="catalytic activity">
    <reaction evidence="3">
        <text>(R)-4'-phosphopantothenate + L-cysteine + CTP = N-[(R)-4-phosphopantothenoyl]-L-cysteine + CMP + diphosphate + H(+)</text>
        <dbReference type="Rhea" id="RHEA:19397"/>
        <dbReference type="ChEBI" id="CHEBI:10986"/>
        <dbReference type="ChEBI" id="CHEBI:15378"/>
        <dbReference type="ChEBI" id="CHEBI:33019"/>
        <dbReference type="ChEBI" id="CHEBI:35235"/>
        <dbReference type="ChEBI" id="CHEBI:37563"/>
        <dbReference type="ChEBI" id="CHEBI:59458"/>
        <dbReference type="ChEBI" id="CHEBI:60377"/>
        <dbReference type="EC" id="6.3.2.5"/>
    </reaction>
</comment>
<comment type="pathway">
    <text evidence="3">Cofactor biosynthesis; coenzyme A biosynthesis; CoA from (R)-pantothenate: step 3/5.</text>
</comment>
<dbReference type="GO" id="GO:0004633">
    <property type="term" value="F:phosphopantothenoylcysteine decarboxylase activity"/>
    <property type="evidence" value="ECO:0007669"/>
    <property type="project" value="UniProtKB-EC"/>
</dbReference>
<dbReference type="NCBIfam" id="TIGR00521">
    <property type="entry name" value="coaBC_dfp"/>
    <property type="match status" value="1"/>
</dbReference>
<dbReference type="SUPFAM" id="SSF52507">
    <property type="entry name" value="Homo-oligomeric flavin-containing Cys decarboxylases, HFCD"/>
    <property type="match status" value="1"/>
</dbReference>
<dbReference type="PANTHER" id="PTHR14359">
    <property type="entry name" value="HOMO-OLIGOMERIC FLAVIN CONTAINING CYS DECARBOXYLASE FAMILY"/>
    <property type="match status" value="1"/>
</dbReference>
<accession>A0A1B3SKU2</accession>
<dbReference type="GO" id="GO:0010181">
    <property type="term" value="F:FMN binding"/>
    <property type="evidence" value="ECO:0007669"/>
    <property type="project" value="InterPro"/>
</dbReference>
<keyword evidence="7" id="KW-1185">Reference proteome</keyword>
<comment type="similarity">
    <text evidence="3">In the N-terminal section; belongs to the HFCD (homo-oligomeric flavin containing Cys decarboxylase) superfamily.</text>
</comment>
<dbReference type="PANTHER" id="PTHR14359:SF6">
    <property type="entry name" value="PHOSPHOPANTOTHENOYLCYSTEINE DECARBOXYLASE"/>
    <property type="match status" value="1"/>
</dbReference>
<dbReference type="KEGG" id="shj:SHELI_v1c06000"/>
<dbReference type="OrthoDB" id="9802554at2"/>
<comment type="catalytic activity">
    <reaction evidence="3">
        <text>N-[(R)-4-phosphopantothenoyl]-L-cysteine + H(+) = (R)-4'-phosphopantetheine + CO2</text>
        <dbReference type="Rhea" id="RHEA:16793"/>
        <dbReference type="ChEBI" id="CHEBI:15378"/>
        <dbReference type="ChEBI" id="CHEBI:16526"/>
        <dbReference type="ChEBI" id="CHEBI:59458"/>
        <dbReference type="ChEBI" id="CHEBI:61723"/>
        <dbReference type="EC" id="4.1.1.36"/>
    </reaction>
</comment>
<dbReference type="Proteomes" id="UP000094378">
    <property type="component" value="Chromosome"/>
</dbReference>
<dbReference type="GO" id="GO:0015937">
    <property type="term" value="P:coenzyme A biosynthetic process"/>
    <property type="evidence" value="ECO:0007669"/>
    <property type="project" value="UniProtKB-UniPathway"/>
</dbReference>
<dbReference type="GO" id="GO:0015941">
    <property type="term" value="P:pantothenate catabolic process"/>
    <property type="evidence" value="ECO:0007669"/>
    <property type="project" value="InterPro"/>
</dbReference>
<dbReference type="EC" id="4.1.1.36" evidence="3"/>
<sequence>MKSVNLIVTGGIAASKSKEIYELLSKKYKVNIILSDNASKFVNFEQIKTISKIFEQDFYNNHSYGDHIKLAFEADLNVVYPASYNFIGQIANGLASNICSLVFAVSKSPLILFPSMNFNMYSNPILRENKNKLLKLSNIVWIEPKMGKMASGHIGIGRALEPKEVSDIVDKHFLEFKKFNDKKILINVGRARSWIDKVRYITNASSGLMGISLRNNAKPHFKDVKTIFGDTDYIVNLDENNIYAQTNDEMLEEMKKQYIDSDIVICSAALNDFEVLNKVDKKIEKRSIENEQLKIDLKHSVDVLKELGKEKDKQYLVGFSLANDFDFDKAWIKLEEKNLDMLIVNLVSAINAKESEIKIIIKRNKKVVQFDFDNKNNLAHMILKTIHDEI</sequence>
<dbReference type="STRING" id="216938.SHELI_v1c06000"/>
<dbReference type="GO" id="GO:0004632">
    <property type="term" value="F:phosphopantothenate--cysteine ligase activity"/>
    <property type="evidence" value="ECO:0007669"/>
    <property type="project" value="UniProtKB-EC"/>
</dbReference>
<dbReference type="Gene3D" id="3.40.50.10300">
    <property type="entry name" value="CoaB-like"/>
    <property type="match status" value="1"/>
</dbReference>
<evidence type="ECO:0000313" key="6">
    <source>
        <dbReference type="EMBL" id="AOG60551.1"/>
    </source>
</evidence>
<dbReference type="Gene3D" id="3.40.50.1950">
    <property type="entry name" value="Flavin prenyltransferase-like"/>
    <property type="match status" value="1"/>
</dbReference>
<dbReference type="RefSeq" id="WP_069116578.1">
    <property type="nucleotide sequence ID" value="NZ_CP017015.1"/>
</dbReference>
<name>A0A1B3SKU2_9MOLU</name>
<dbReference type="GO" id="GO:0071513">
    <property type="term" value="C:phosphopantothenoylcysteine decarboxylase complex"/>
    <property type="evidence" value="ECO:0007669"/>
    <property type="project" value="TreeGrafter"/>
</dbReference>
<dbReference type="UniPathway" id="UPA00241">
    <property type="reaction ID" value="UER00353"/>
</dbReference>
<dbReference type="AlphaFoldDB" id="A0A1B3SKU2"/>
<feature type="domain" description="Flavoprotein" evidence="4">
    <location>
        <begin position="3"/>
        <end position="172"/>
    </location>
</feature>
<evidence type="ECO:0000256" key="2">
    <source>
        <dbReference type="ARBA" id="ARBA00023239"/>
    </source>
</evidence>
<keyword evidence="3" id="KW-0285">Flavoprotein</keyword>
<comment type="function">
    <text evidence="3">Catalyzes two steps in the biosynthesis of coenzyme A. In the first step cysteine is conjugated to 4'-phosphopantothenate to form 4-phosphopantothenoylcysteine, in the latter compound is decarboxylated to form 4'-phosphopantotheine.</text>
</comment>
<feature type="domain" description="DNA/pantothenate metabolism flavoprotein C-terminal" evidence="5">
    <location>
        <begin position="180"/>
        <end position="387"/>
    </location>
</feature>
<dbReference type="EC" id="6.3.2.5" evidence="3"/>
<protein>
    <recommendedName>
        <fullName evidence="3">Coenzyme A biosynthesis bifunctional protein CoaBC</fullName>
        <ecNumber evidence="3">4.1.1.36</ecNumber>
        <ecNumber evidence="3">6.3.2.5</ecNumber>
    </recommendedName>
    <alternativeName>
        <fullName evidence="3">DNA/pantothenate metabolism flavoprotein</fullName>
    </alternativeName>
</protein>
<organism evidence="6 7">
    <name type="scientific">Spiroplasma helicoides</name>
    <dbReference type="NCBI Taxonomy" id="216938"/>
    <lineage>
        <taxon>Bacteria</taxon>
        <taxon>Bacillati</taxon>
        <taxon>Mycoplasmatota</taxon>
        <taxon>Mollicutes</taxon>
        <taxon>Entomoplasmatales</taxon>
        <taxon>Spiroplasmataceae</taxon>
        <taxon>Spiroplasma</taxon>
    </lineage>
</organism>
<evidence type="ECO:0000259" key="4">
    <source>
        <dbReference type="Pfam" id="PF02441"/>
    </source>
</evidence>
<dbReference type="InterPro" id="IPR035929">
    <property type="entry name" value="CoaB-like_sf"/>
</dbReference>
<evidence type="ECO:0000256" key="1">
    <source>
        <dbReference type="ARBA" id="ARBA00022793"/>
    </source>
</evidence>
<evidence type="ECO:0000256" key="3">
    <source>
        <dbReference type="RuleBase" id="RU364078"/>
    </source>
</evidence>
<evidence type="ECO:0000259" key="5">
    <source>
        <dbReference type="Pfam" id="PF04127"/>
    </source>
</evidence>
<proteinExistence type="inferred from homology"/>
<gene>
    <name evidence="6" type="primary">dfp</name>
    <name evidence="6" type="ORF">SHELI_v1c06000</name>
</gene>